<evidence type="ECO:0000256" key="10">
    <source>
        <dbReference type="SAM" id="MobiDB-lite"/>
    </source>
</evidence>
<evidence type="ECO:0000256" key="7">
    <source>
        <dbReference type="ARBA" id="ARBA00047899"/>
    </source>
</evidence>
<protein>
    <recommendedName>
        <fullName evidence="1">non-specific serine/threonine protein kinase</fullName>
        <ecNumber evidence="1">2.7.11.1</ecNumber>
    </recommendedName>
</protein>
<keyword evidence="6 9" id="KW-0067">ATP-binding</keyword>
<dbReference type="GO" id="GO:0005524">
    <property type="term" value="F:ATP binding"/>
    <property type="evidence" value="ECO:0007669"/>
    <property type="project" value="UniProtKB-UniRule"/>
</dbReference>
<dbReference type="Proteomes" id="UP000054886">
    <property type="component" value="Unassembled WGS sequence"/>
</dbReference>
<keyword evidence="5 12" id="KW-0418">Kinase</keyword>
<dbReference type="PROSITE" id="PS00107">
    <property type="entry name" value="PROTEIN_KINASE_ATP"/>
    <property type="match status" value="1"/>
</dbReference>
<dbReference type="PANTHER" id="PTHR43895:SF32">
    <property type="entry name" value="SERINE_THREONINE-PROTEIN KINASE CHK1"/>
    <property type="match status" value="1"/>
</dbReference>
<dbReference type="EC" id="2.7.11.1" evidence="1"/>
<proteinExistence type="predicted"/>
<feature type="compositionally biased region" description="Polar residues" evidence="10">
    <location>
        <begin position="486"/>
        <end position="501"/>
    </location>
</feature>
<dbReference type="PANTHER" id="PTHR43895">
    <property type="entry name" value="CALCIUM/CALMODULIN-DEPENDENT PROTEIN KINASE KINASE-RELATED"/>
    <property type="match status" value="1"/>
</dbReference>
<comment type="caution">
    <text evidence="12">The sequence shown here is derived from an EMBL/GenBank/DDBJ whole genome shotgun (WGS) entry which is preliminary data.</text>
</comment>
<dbReference type="EMBL" id="LLZZ01000163">
    <property type="protein sequence ID" value="KTA97211.1"/>
    <property type="molecule type" value="Genomic_DNA"/>
</dbReference>
<evidence type="ECO:0000313" key="14">
    <source>
        <dbReference type="Proteomes" id="UP000054886"/>
    </source>
</evidence>
<evidence type="ECO:0000256" key="9">
    <source>
        <dbReference type="PROSITE-ProRule" id="PRU10141"/>
    </source>
</evidence>
<dbReference type="SUPFAM" id="SSF56112">
    <property type="entry name" value="Protein kinase-like (PK-like)"/>
    <property type="match status" value="1"/>
</dbReference>
<feature type="region of interest" description="Disordered" evidence="10">
    <location>
        <begin position="438"/>
        <end position="573"/>
    </location>
</feature>
<name>A0A0W0CCN9_CANGB</name>
<dbReference type="EMBL" id="LLZZ01000033">
    <property type="protein sequence ID" value="KTB11602.1"/>
    <property type="molecule type" value="Genomic_DNA"/>
</dbReference>
<reference evidence="12 14" key="1">
    <citation type="submission" date="2015-10" db="EMBL/GenBank/DDBJ databases">
        <title>Draft genomes sequences of Candida glabrata isolates 1A, 1B, 2A, 2B, 3A and 3B.</title>
        <authorList>
            <person name="Haavelsrud O.E."/>
            <person name="Gaustad P."/>
        </authorList>
    </citation>
    <scope>NUCLEOTIDE SEQUENCE [LARGE SCALE GENOMIC DNA]</scope>
    <source>
        <strain evidence="12">910700640</strain>
    </source>
</reference>
<evidence type="ECO:0000256" key="5">
    <source>
        <dbReference type="ARBA" id="ARBA00022777"/>
    </source>
</evidence>
<dbReference type="AlphaFoldDB" id="A0A0W0CCN9"/>
<dbReference type="Gene3D" id="1.10.510.10">
    <property type="entry name" value="Transferase(Phosphotransferase) domain 1"/>
    <property type="match status" value="1"/>
</dbReference>
<evidence type="ECO:0000256" key="2">
    <source>
        <dbReference type="ARBA" id="ARBA00022527"/>
    </source>
</evidence>
<dbReference type="InterPro" id="IPR011009">
    <property type="entry name" value="Kinase-like_dom_sf"/>
</dbReference>
<accession>A0A0W0CCN9</accession>
<gene>
    <name evidence="13" type="ORF">AO440_004874</name>
    <name evidence="12" type="ORF">AO440_005350</name>
</gene>
<keyword evidence="2" id="KW-0723">Serine/threonine-protein kinase</keyword>
<feature type="region of interest" description="Disordered" evidence="10">
    <location>
        <begin position="345"/>
        <end position="367"/>
    </location>
</feature>
<feature type="domain" description="Protein kinase" evidence="11">
    <location>
        <begin position="44"/>
        <end position="316"/>
    </location>
</feature>
<dbReference type="PROSITE" id="PS50011">
    <property type="entry name" value="PROTEIN_KINASE_DOM"/>
    <property type="match status" value="1"/>
</dbReference>
<evidence type="ECO:0000256" key="1">
    <source>
        <dbReference type="ARBA" id="ARBA00012513"/>
    </source>
</evidence>
<dbReference type="PROSITE" id="PS00108">
    <property type="entry name" value="PROTEIN_KINASE_ST"/>
    <property type="match status" value="1"/>
</dbReference>
<dbReference type="InterPro" id="IPR000719">
    <property type="entry name" value="Prot_kinase_dom"/>
</dbReference>
<dbReference type="OrthoDB" id="193931at2759"/>
<dbReference type="VEuPathDB" id="FungiDB:CAGL0J03872g"/>
<evidence type="ECO:0000256" key="6">
    <source>
        <dbReference type="ARBA" id="ARBA00022840"/>
    </source>
</evidence>
<feature type="compositionally biased region" description="Polar residues" evidence="10">
    <location>
        <begin position="586"/>
        <end position="603"/>
    </location>
</feature>
<dbReference type="Pfam" id="PF00069">
    <property type="entry name" value="Pkinase"/>
    <property type="match status" value="1"/>
</dbReference>
<feature type="region of interest" description="Disordered" evidence="10">
    <location>
        <begin position="586"/>
        <end position="645"/>
    </location>
</feature>
<evidence type="ECO:0000256" key="4">
    <source>
        <dbReference type="ARBA" id="ARBA00022741"/>
    </source>
</evidence>
<evidence type="ECO:0000313" key="13">
    <source>
        <dbReference type="EMBL" id="KTB11602.1"/>
    </source>
</evidence>
<comment type="catalytic activity">
    <reaction evidence="7">
        <text>L-threonyl-[protein] + ATP = O-phospho-L-threonyl-[protein] + ADP + H(+)</text>
        <dbReference type="Rhea" id="RHEA:46608"/>
        <dbReference type="Rhea" id="RHEA-COMP:11060"/>
        <dbReference type="Rhea" id="RHEA-COMP:11605"/>
        <dbReference type="ChEBI" id="CHEBI:15378"/>
        <dbReference type="ChEBI" id="CHEBI:30013"/>
        <dbReference type="ChEBI" id="CHEBI:30616"/>
        <dbReference type="ChEBI" id="CHEBI:61977"/>
        <dbReference type="ChEBI" id="CHEBI:456216"/>
        <dbReference type="EC" id="2.7.11.1"/>
    </reaction>
</comment>
<feature type="compositionally biased region" description="Polar residues" evidence="10">
    <location>
        <begin position="378"/>
        <end position="392"/>
    </location>
</feature>
<feature type="region of interest" description="Disordered" evidence="10">
    <location>
        <begin position="378"/>
        <end position="397"/>
    </location>
</feature>
<feature type="compositionally biased region" description="Basic and acidic residues" evidence="10">
    <location>
        <begin position="533"/>
        <end position="547"/>
    </location>
</feature>
<feature type="binding site" evidence="9">
    <location>
        <position position="83"/>
    </location>
    <ligand>
        <name>ATP</name>
        <dbReference type="ChEBI" id="CHEBI:30616"/>
    </ligand>
</feature>
<feature type="region of interest" description="Disordered" evidence="10">
    <location>
        <begin position="1"/>
        <end position="34"/>
    </location>
</feature>
<dbReference type="VEuPathDB" id="FungiDB:GWK60_J03685"/>
<sequence>MATIPKRHTYGGGPEVHYTRNPYSAAPRNSMSSRGKKHVTFGPYIVGSTLGEGEFGKVKLGWTRTPSTGPEQRPAVSKQVAIKLIRRDTIVKNSEKEIKIYREINALKHLTHPNVVRLEEVLQNSKYIGIVLEYASGGEFYKYIQRKRRLKESTACRLFAQLISGVTYMHSKNLVHRDLKLENLLLDKNENLVITDFGFVNEFLPDNEYMKTSCGSPCYAAPELVISTRPYVARKADVWSCGIILYAMLAGYLPWDDDSTNPEGDDIGKLYQYITRTPLKFPEYITPIPRDLLRKILVPDPNKRVNMQYIHRHEWLKPHRPFLAVSTSQWDKLIKNSANVQLDHTKRVSRTSQHFETEQENSSVNQPVRSDMVNKAMDTSNTTDDAQHSIPNRQPLANVFINSRTYSARSASYAPRHSMSDDPNAIESARHAVQNKHESNLATVMGSPNKDKDDTTEDNNLETVARTSSHHRKPRPTSYYPVDINRSANNFSPIVLNLTNSDENDNSKHPYSTSTSNNPVAPTPQRDQNQVVTDEHGLQLEKNRVREQPLTSDKSRMSSLRSNATAKSSDSKKNKRFSLLSFYTNNGSKTSLHNDSKVSVTPSSKEESATVPPSIPSVVHHTDTTENKRNHRASMMGPSAGGDKSTARRVIDFFKRRSMRM</sequence>
<feature type="compositionally biased region" description="Polar residues" evidence="10">
    <location>
        <begin position="549"/>
        <end position="568"/>
    </location>
</feature>
<dbReference type="InterPro" id="IPR008271">
    <property type="entry name" value="Ser/Thr_kinase_AS"/>
</dbReference>
<dbReference type="VEuPathDB" id="FungiDB:B1J91_J03872g"/>
<feature type="compositionally biased region" description="Polar residues" evidence="10">
    <location>
        <begin position="350"/>
        <end position="367"/>
    </location>
</feature>
<evidence type="ECO:0000256" key="3">
    <source>
        <dbReference type="ARBA" id="ARBA00022679"/>
    </source>
</evidence>
<keyword evidence="3" id="KW-0808">Transferase</keyword>
<evidence type="ECO:0000256" key="8">
    <source>
        <dbReference type="ARBA" id="ARBA00048679"/>
    </source>
</evidence>
<dbReference type="GO" id="GO:0004674">
    <property type="term" value="F:protein serine/threonine kinase activity"/>
    <property type="evidence" value="ECO:0007669"/>
    <property type="project" value="UniProtKB-KW"/>
</dbReference>
<organism evidence="12 14">
    <name type="scientific">Candida glabrata</name>
    <name type="common">Yeast</name>
    <name type="synonym">Torulopsis glabrata</name>
    <dbReference type="NCBI Taxonomy" id="5478"/>
    <lineage>
        <taxon>Eukaryota</taxon>
        <taxon>Fungi</taxon>
        <taxon>Dikarya</taxon>
        <taxon>Ascomycota</taxon>
        <taxon>Saccharomycotina</taxon>
        <taxon>Saccharomycetes</taxon>
        <taxon>Saccharomycetales</taxon>
        <taxon>Saccharomycetaceae</taxon>
        <taxon>Nakaseomyces</taxon>
    </lineage>
</organism>
<dbReference type="FunFam" id="1.10.510.10:FF:000571">
    <property type="entry name" value="Maternal embryonic leucine zipper kinase"/>
    <property type="match status" value="1"/>
</dbReference>
<keyword evidence="4 9" id="KW-0547">Nucleotide-binding</keyword>
<evidence type="ECO:0000313" key="12">
    <source>
        <dbReference type="EMBL" id="KTA97211.1"/>
    </source>
</evidence>
<feature type="compositionally biased region" description="Polar residues" evidence="10">
    <location>
        <begin position="509"/>
        <end position="532"/>
    </location>
</feature>
<dbReference type="GO" id="GO:0007165">
    <property type="term" value="P:signal transduction"/>
    <property type="evidence" value="ECO:0007669"/>
    <property type="project" value="TreeGrafter"/>
</dbReference>
<comment type="catalytic activity">
    <reaction evidence="8">
        <text>L-seryl-[protein] + ATP = O-phospho-L-seryl-[protein] + ADP + H(+)</text>
        <dbReference type="Rhea" id="RHEA:17989"/>
        <dbReference type="Rhea" id="RHEA-COMP:9863"/>
        <dbReference type="Rhea" id="RHEA-COMP:11604"/>
        <dbReference type="ChEBI" id="CHEBI:15378"/>
        <dbReference type="ChEBI" id="CHEBI:29999"/>
        <dbReference type="ChEBI" id="CHEBI:30616"/>
        <dbReference type="ChEBI" id="CHEBI:83421"/>
        <dbReference type="ChEBI" id="CHEBI:456216"/>
        <dbReference type="EC" id="2.7.11.1"/>
    </reaction>
</comment>
<dbReference type="SMART" id="SM00220">
    <property type="entry name" value="S_TKc"/>
    <property type="match status" value="1"/>
</dbReference>
<dbReference type="VEuPathDB" id="FungiDB:GVI51_J03707"/>
<dbReference type="InterPro" id="IPR017441">
    <property type="entry name" value="Protein_kinase_ATP_BS"/>
</dbReference>
<evidence type="ECO:0000259" key="11">
    <source>
        <dbReference type="PROSITE" id="PS50011"/>
    </source>
</evidence>